<name>A0A1B2ENC1_9HYPH</name>
<dbReference type="InterPro" id="IPR036135">
    <property type="entry name" value="MoeA_linker/N_sf"/>
</dbReference>
<keyword evidence="7 11" id="KW-0479">Metal-binding</keyword>
<keyword evidence="6 11" id="KW-0808">Transferase</keyword>
<comment type="similarity">
    <text evidence="4 11">Belongs to the MoeA family.</text>
</comment>
<comment type="pathway">
    <text evidence="3 11">Cofactor biosynthesis; molybdopterin biosynthesis.</text>
</comment>
<sequence length="418" mass="43894">MSLISVEDALSRVLANVATPLGIEAAPLAASAGRTLAEDVGALRDQPPFPASAMDGYAVRSADCVQVPTTLHVIGTSAAGSRFTGTVGAMEAVRIFTGAPVPDGADAVVLQEDTELSGDRVTVKEAARADRHIRAAGLDFRAGDVLLQAGLRLDSRHIALAAAMGHGTLDVRRRPKVAVLATGDELVRAGEPVGPDQITASSLPATLLMATKAGAEAIDLGIARDTLESLDERIQAARDAEADILVTLGGASVGEHDLVQKALSRQGMDLGFWRVALRPGKPLMHGRLRETLLLGLPGNPVSSLVCAVLFLIPAIRALLGDQRAADDPTEDAILGADLPPNRERQDYMRASLALKDVPLSLAKGSERVMLPVATPHLMQDSSMLSILERSDALLVRPPHAPAATAGEPCRIIRLERFC</sequence>
<dbReference type="EC" id="2.10.1.1" evidence="11"/>
<dbReference type="AlphaFoldDB" id="A0A1B2ENC1"/>
<organism evidence="13">
    <name type="scientific">Microvirga ossetica</name>
    <dbReference type="NCBI Taxonomy" id="1882682"/>
    <lineage>
        <taxon>Bacteria</taxon>
        <taxon>Pseudomonadati</taxon>
        <taxon>Pseudomonadota</taxon>
        <taxon>Alphaproteobacteria</taxon>
        <taxon>Hyphomicrobiales</taxon>
        <taxon>Methylobacteriaceae</taxon>
        <taxon>Microvirga</taxon>
    </lineage>
</organism>
<dbReference type="InterPro" id="IPR036425">
    <property type="entry name" value="MoaB/Mog-like_dom_sf"/>
</dbReference>
<dbReference type="InterPro" id="IPR001453">
    <property type="entry name" value="MoaB/Mog_dom"/>
</dbReference>
<evidence type="ECO:0000259" key="12">
    <source>
        <dbReference type="SMART" id="SM00852"/>
    </source>
</evidence>
<dbReference type="InterPro" id="IPR036688">
    <property type="entry name" value="MoeA_C_domain_IV_sf"/>
</dbReference>
<evidence type="ECO:0000256" key="5">
    <source>
        <dbReference type="ARBA" id="ARBA00022505"/>
    </source>
</evidence>
<reference evidence="13" key="1">
    <citation type="submission" date="2016-07" db="EMBL/GenBank/DDBJ databases">
        <title>Microvirga ossetica sp. nov. a new species of rhizobia isolated from root nodules of the legume species Vicia alpestris Steven originated from North Ossetia region in the Caucasus.</title>
        <authorList>
            <person name="Safronova V.I."/>
            <person name="Kuznetsova I.G."/>
            <person name="Sazanova A.L."/>
            <person name="Belimov A."/>
            <person name="Andronov E."/>
            <person name="Osledkin Y.S."/>
            <person name="Onishchuk O.P."/>
            <person name="Kurchak O.N."/>
            <person name="Shaposhnikov A.I."/>
            <person name="Willems A."/>
            <person name="Tikhonovich I.A."/>
        </authorList>
    </citation>
    <scope>NUCLEOTIDE SEQUENCE [LARGE SCALE GENOMIC DNA]</scope>
    <source>
        <strain evidence="13">V5/3M</strain>
    </source>
</reference>
<dbReference type="SMART" id="SM00852">
    <property type="entry name" value="MoCF_biosynth"/>
    <property type="match status" value="1"/>
</dbReference>
<evidence type="ECO:0000256" key="7">
    <source>
        <dbReference type="ARBA" id="ARBA00022723"/>
    </source>
</evidence>
<dbReference type="CDD" id="cd00887">
    <property type="entry name" value="MoeA"/>
    <property type="match status" value="1"/>
</dbReference>
<feature type="domain" description="MoaB/Mog" evidence="12">
    <location>
        <begin position="178"/>
        <end position="317"/>
    </location>
</feature>
<dbReference type="KEGG" id="moc:BB934_27245"/>
<comment type="catalytic activity">
    <reaction evidence="10">
        <text>adenylyl-molybdopterin + molybdate = Mo-molybdopterin + AMP + H(+)</text>
        <dbReference type="Rhea" id="RHEA:35047"/>
        <dbReference type="ChEBI" id="CHEBI:15378"/>
        <dbReference type="ChEBI" id="CHEBI:36264"/>
        <dbReference type="ChEBI" id="CHEBI:62727"/>
        <dbReference type="ChEBI" id="CHEBI:71302"/>
        <dbReference type="ChEBI" id="CHEBI:456215"/>
        <dbReference type="EC" id="2.10.1.1"/>
    </reaction>
</comment>
<dbReference type="InterPro" id="IPR005110">
    <property type="entry name" value="MoeA_linker/N"/>
</dbReference>
<dbReference type="InterPro" id="IPR038987">
    <property type="entry name" value="MoeA-like"/>
</dbReference>
<dbReference type="Pfam" id="PF00994">
    <property type="entry name" value="MoCF_biosynth"/>
    <property type="match status" value="1"/>
</dbReference>
<dbReference type="PANTHER" id="PTHR10192:SF5">
    <property type="entry name" value="GEPHYRIN"/>
    <property type="match status" value="1"/>
</dbReference>
<comment type="function">
    <text evidence="2 11">Catalyzes the insertion of molybdate into adenylated molybdopterin with the concomitant release of AMP.</text>
</comment>
<evidence type="ECO:0000256" key="10">
    <source>
        <dbReference type="ARBA" id="ARBA00047317"/>
    </source>
</evidence>
<dbReference type="NCBIfam" id="NF045515">
    <property type="entry name" value="Glp_gephyrin"/>
    <property type="match status" value="1"/>
</dbReference>
<dbReference type="EMBL" id="CP016616">
    <property type="protein sequence ID" value="ANY81467.1"/>
    <property type="molecule type" value="Genomic_DNA"/>
</dbReference>
<dbReference type="Gene3D" id="3.40.980.10">
    <property type="entry name" value="MoaB/Mog-like domain"/>
    <property type="match status" value="1"/>
</dbReference>
<protein>
    <recommendedName>
        <fullName evidence="11">Molybdopterin molybdenumtransferase</fullName>
        <ecNumber evidence="11">2.10.1.1</ecNumber>
    </recommendedName>
</protein>
<dbReference type="InterPro" id="IPR005111">
    <property type="entry name" value="MoeA_C_domain_IV"/>
</dbReference>
<comment type="cofactor">
    <cofactor evidence="1 11">
        <name>Mg(2+)</name>
        <dbReference type="ChEBI" id="CHEBI:18420"/>
    </cofactor>
</comment>
<dbReference type="Gene3D" id="2.40.340.10">
    <property type="entry name" value="MoeA, C-terminal, domain IV"/>
    <property type="match status" value="1"/>
</dbReference>
<keyword evidence="9 11" id="KW-0501">Molybdenum cofactor biosynthesis</keyword>
<dbReference type="Gene3D" id="3.90.105.10">
    <property type="entry name" value="Molybdopterin biosynthesis moea protein, domain 2"/>
    <property type="match status" value="1"/>
</dbReference>
<evidence type="ECO:0000256" key="6">
    <source>
        <dbReference type="ARBA" id="ARBA00022679"/>
    </source>
</evidence>
<dbReference type="GO" id="GO:0005829">
    <property type="term" value="C:cytosol"/>
    <property type="evidence" value="ECO:0007669"/>
    <property type="project" value="TreeGrafter"/>
</dbReference>
<accession>A0A1B2ENC1</accession>
<evidence type="ECO:0000313" key="13">
    <source>
        <dbReference type="EMBL" id="ANY81467.1"/>
    </source>
</evidence>
<dbReference type="RefSeq" id="WP_099512524.1">
    <property type="nucleotide sequence ID" value="NZ_CP016616.1"/>
</dbReference>
<gene>
    <name evidence="13" type="ORF">BB934_27245</name>
</gene>
<evidence type="ECO:0000256" key="1">
    <source>
        <dbReference type="ARBA" id="ARBA00001946"/>
    </source>
</evidence>
<evidence type="ECO:0000256" key="3">
    <source>
        <dbReference type="ARBA" id="ARBA00005046"/>
    </source>
</evidence>
<dbReference type="SUPFAM" id="SSF63867">
    <property type="entry name" value="MoeA C-terminal domain-like"/>
    <property type="match status" value="1"/>
</dbReference>
<dbReference type="Gene3D" id="2.170.190.11">
    <property type="entry name" value="Molybdopterin biosynthesis moea protein, domain 3"/>
    <property type="match status" value="1"/>
</dbReference>
<keyword evidence="5 11" id="KW-0500">Molybdenum</keyword>
<dbReference type="GO" id="GO:0046872">
    <property type="term" value="F:metal ion binding"/>
    <property type="evidence" value="ECO:0007669"/>
    <property type="project" value="UniProtKB-UniRule"/>
</dbReference>
<dbReference type="GO" id="GO:0061599">
    <property type="term" value="F:molybdopterin molybdotransferase activity"/>
    <property type="evidence" value="ECO:0007669"/>
    <property type="project" value="UniProtKB-UniRule"/>
</dbReference>
<evidence type="ECO:0000256" key="4">
    <source>
        <dbReference type="ARBA" id="ARBA00010763"/>
    </source>
</evidence>
<evidence type="ECO:0000256" key="8">
    <source>
        <dbReference type="ARBA" id="ARBA00022842"/>
    </source>
</evidence>
<evidence type="ECO:0000256" key="2">
    <source>
        <dbReference type="ARBA" id="ARBA00002901"/>
    </source>
</evidence>
<dbReference type="UniPathway" id="UPA00344"/>
<dbReference type="OrthoDB" id="9804758at2"/>
<dbReference type="FunFam" id="3.40.980.10:FF:000004">
    <property type="entry name" value="Molybdopterin molybdenumtransferase"/>
    <property type="match status" value="1"/>
</dbReference>
<evidence type="ECO:0000256" key="11">
    <source>
        <dbReference type="RuleBase" id="RU365090"/>
    </source>
</evidence>
<dbReference type="SUPFAM" id="SSF63882">
    <property type="entry name" value="MoeA N-terminal region -like"/>
    <property type="match status" value="1"/>
</dbReference>
<dbReference type="FunFam" id="2.170.190.11:FF:000001">
    <property type="entry name" value="Molybdopterin molybdenumtransferase"/>
    <property type="match status" value="1"/>
</dbReference>
<evidence type="ECO:0000256" key="9">
    <source>
        <dbReference type="ARBA" id="ARBA00023150"/>
    </source>
</evidence>
<dbReference type="PANTHER" id="PTHR10192">
    <property type="entry name" value="MOLYBDOPTERIN BIOSYNTHESIS PROTEIN"/>
    <property type="match status" value="1"/>
</dbReference>
<keyword evidence="8 11" id="KW-0460">Magnesium</keyword>
<dbReference type="GO" id="GO:0006777">
    <property type="term" value="P:Mo-molybdopterin cofactor biosynthetic process"/>
    <property type="evidence" value="ECO:0007669"/>
    <property type="project" value="UniProtKB-UniRule"/>
</dbReference>
<proteinExistence type="inferred from homology"/>
<dbReference type="Pfam" id="PF03453">
    <property type="entry name" value="MoeA_N"/>
    <property type="match status" value="1"/>
</dbReference>
<dbReference type="SUPFAM" id="SSF53218">
    <property type="entry name" value="Molybdenum cofactor biosynthesis proteins"/>
    <property type="match status" value="1"/>
</dbReference>
<dbReference type="Pfam" id="PF03454">
    <property type="entry name" value="MoeA_C"/>
    <property type="match status" value="1"/>
</dbReference>